<evidence type="ECO:0000256" key="2">
    <source>
        <dbReference type="ARBA" id="ARBA00006810"/>
    </source>
</evidence>
<comment type="caution">
    <text evidence="13">The sequence shown here is derived from an EMBL/GenBank/DDBJ whole genome shotgun (WGS) entry which is preliminary data.</text>
</comment>
<dbReference type="PANTHER" id="PTHR11410:SF0">
    <property type="entry name" value="ATP SYNTHASE SUBUNIT A"/>
    <property type="match status" value="1"/>
</dbReference>
<dbReference type="OrthoDB" id="9809130at2"/>
<keyword evidence="10 11" id="KW-0066">ATP synthesis</keyword>
<accession>A0A0B4DBQ4</accession>
<keyword evidence="6 11" id="KW-0375">Hydrogen ion transport</keyword>
<dbReference type="EMBL" id="JWTB01000024">
    <property type="protein sequence ID" value="KIC66182.1"/>
    <property type="molecule type" value="Genomic_DNA"/>
</dbReference>
<dbReference type="GO" id="GO:0005886">
    <property type="term" value="C:plasma membrane"/>
    <property type="evidence" value="ECO:0007669"/>
    <property type="project" value="UniProtKB-SubCell"/>
</dbReference>
<evidence type="ECO:0000256" key="3">
    <source>
        <dbReference type="ARBA" id="ARBA00022448"/>
    </source>
</evidence>
<feature type="transmembrane region" description="Helical" evidence="11">
    <location>
        <begin position="40"/>
        <end position="58"/>
    </location>
</feature>
<protein>
    <recommendedName>
        <fullName evidence="11 12">ATP synthase subunit a</fullName>
    </recommendedName>
    <alternativeName>
        <fullName evidence="11">ATP synthase F0 sector subunit a</fullName>
    </alternativeName>
    <alternativeName>
        <fullName evidence="11">F-ATPase subunit 6</fullName>
    </alternativeName>
</protein>
<organism evidence="13 14">
    <name type="scientific">Pseudarthrobacter phenanthrenivorans</name>
    <name type="common">Arthrobacter phenanthrenivorans</name>
    <dbReference type="NCBI Taxonomy" id="361575"/>
    <lineage>
        <taxon>Bacteria</taxon>
        <taxon>Bacillati</taxon>
        <taxon>Actinomycetota</taxon>
        <taxon>Actinomycetes</taxon>
        <taxon>Micrococcales</taxon>
        <taxon>Micrococcaceae</taxon>
        <taxon>Pseudarthrobacter</taxon>
    </lineage>
</organism>
<evidence type="ECO:0000256" key="9">
    <source>
        <dbReference type="ARBA" id="ARBA00023136"/>
    </source>
</evidence>
<evidence type="ECO:0000256" key="4">
    <source>
        <dbReference type="ARBA" id="ARBA00022547"/>
    </source>
</evidence>
<comment type="function">
    <text evidence="11 12">Key component of the proton channel; it plays a direct role in the translocation of protons across the membrane.</text>
</comment>
<evidence type="ECO:0000256" key="5">
    <source>
        <dbReference type="ARBA" id="ARBA00022692"/>
    </source>
</evidence>
<reference evidence="13 14" key="1">
    <citation type="submission" date="2014-12" db="EMBL/GenBank/DDBJ databases">
        <title>Genome sequencing of Arthrobacter phenanthrenivorans SWC37.</title>
        <authorList>
            <person name="Tan P.W."/>
            <person name="Chan K.-G."/>
        </authorList>
    </citation>
    <scope>NUCLEOTIDE SEQUENCE [LARGE SCALE GENOMIC DNA]</scope>
    <source>
        <strain evidence="13 14">SWC37</strain>
    </source>
</reference>
<keyword evidence="4 11" id="KW-0138">CF(0)</keyword>
<evidence type="ECO:0000256" key="6">
    <source>
        <dbReference type="ARBA" id="ARBA00022781"/>
    </source>
</evidence>
<evidence type="ECO:0000256" key="8">
    <source>
        <dbReference type="ARBA" id="ARBA00023065"/>
    </source>
</evidence>
<feature type="transmembrane region" description="Helical" evidence="11">
    <location>
        <begin position="192"/>
        <end position="213"/>
    </location>
</feature>
<evidence type="ECO:0000256" key="1">
    <source>
        <dbReference type="ARBA" id="ARBA00004141"/>
    </source>
</evidence>
<feature type="transmembrane region" description="Helical" evidence="11">
    <location>
        <begin position="96"/>
        <end position="116"/>
    </location>
</feature>
<comment type="similarity">
    <text evidence="2 11 12">Belongs to the ATPase A chain family.</text>
</comment>
<dbReference type="Pfam" id="PF00119">
    <property type="entry name" value="ATP-synt_A"/>
    <property type="match status" value="1"/>
</dbReference>
<evidence type="ECO:0000256" key="10">
    <source>
        <dbReference type="ARBA" id="ARBA00023310"/>
    </source>
</evidence>
<dbReference type="Proteomes" id="UP000031196">
    <property type="component" value="Unassembled WGS sequence"/>
</dbReference>
<keyword evidence="9 11" id="KW-0472">Membrane</keyword>
<dbReference type="Gene3D" id="1.20.120.220">
    <property type="entry name" value="ATP synthase, F0 complex, subunit A"/>
    <property type="match status" value="1"/>
</dbReference>
<keyword evidence="8 11" id="KW-0406">Ion transport</keyword>
<feature type="transmembrane region" description="Helical" evidence="11">
    <location>
        <begin position="225"/>
        <end position="257"/>
    </location>
</feature>
<dbReference type="InterPro" id="IPR000568">
    <property type="entry name" value="ATP_synth_F0_asu"/>
</dbReference>
<dbReference type="AlphaFoldDB" id="A0A0B4DBQ4"/>
<keyword evidence="3 11" id="KW-0813">Transport</keyword>
<name>A0A0B4DBQ4_PSEPS</name>
<dbReference type="RefSeq" id="WP_043453403.1">
    <property type="nucleotide sequence ID" value="NZ_JBFBKS010000001.1"/>
</dbReference>
<evidence type="ECO:0000313" key="13">
    <source>
        <dbReference type="EMBL" id="KIC66182.1"/>
    </source>
</evidence>
<feature type="transmembrane region" description="Helical" evidence="11">
    <location>
        <begin position="128"/>
        <end position="146"/>
    </location>
</feature>
<feature type="transmembrane region" description="Helical" evidence="11">
    <location>
        <begin position="153"/>
        <end position="172"/>
    </location>
</feature>
<evidence type="ECO:0000256" key="7">
    <source>
        <dbReference type="ARBA" id="ARBA00022989"/>
    </source>
</evidence>
<dbReference type="GO" id="GO:0045259">
    <property type="term" value="C:proton-transporting ATP synthase complex"/>
    <property type="evidence" value="ECO:0007669"/>
    <property type="project" value="UniProtKB-KW"/>
</dbReference>
<keyword evidence="5 11" id="KW-0812">Transmembrane</keyword>
<keyword evidence="11" id="KW-1003">Cell membrane</keyword>
<dbReference type="InterPro" id="IPR035908">
    <property type="entry name" value="F0_ATP_A_sf"/>
</dbReference>
<evidence type="ECO:0000313" key="14">
    <source>
        <dbReference type="Proteomes" id="UP000031196"/>
    </source>
</evidence>
<dbReference type="NCBIfam" id="TIGR01131">
    <property type="entry name" value="ATP_synt_6_or_A"/>
    <property type="match status" value="1"/>
</dbReference>
<dbReference type="PANTHER" id="PTHR11410">
    <property type="entry name" value="ATP SYNTHASE SUBUNIT A"/>
    <property type="match status" value="1"/>
</dbReference>
<dbReference type="HAMAP" id="MF_01393">
    <property type="entry name" value="ATP_synth_a_bact"/>
    <property type="match status" value="1"/>
</dbReference>
<evidence type="ECO:0000256" key="12">
    <source>
        <dbReference type="RuleBase" id="RU000483"/>
    </source>
</evidence>
<dbReference type="GO" id="GO:0046933">
    <property type="term" value="F:proton-transporting ATP synthase activity, rotational mechanism"/>
    <property type="evidence" value="ECO:0007669"/>
    <property type="project" value="UniProtKB-UniRule"/>
</dbReference>
<proteinExistence type="inferred from homology"/>
<evidence type="ECO:0000256" key="11">
    <source>
        <dbReference type="HAMAP-Rule" id="MF_01393"/>
    </source>
</evidence>
<dbReference type="SUPFAM" id="SSF81336">
    <property type="entry name" value="F1F0 ATP synthase subunit A"/>
    <property type="match status" value="1"/>
</dbReference>
<sequence length="266" mass="29044">MIALALPAQDSGEFTPPGINEMHLPAILPWGAAEGFSKQMLLVLLSVVFIAVFFVLAARKQQLVPGKLQFAGEAAYGFVRNGIAKDIIGGRDFIKYVPLLFSLFFFILVNNIYGAIPVFQLPTFSHVGGAYVLAGLVYITWIAIGIKKNGLRYFKLATVPSGVPWYILPIVIPIEIISNFVVRPVTHSLRLFATMLAGHLIVMIAGSGIEYLIMQENFLLKGTSVLVLAGAIAMYMLEALIMVLQAYVFTLLTAIYIEGALHADSH</sequence>
<dbReference type="CDD" id="cd00310">
    <property type="entry name" value="ATP-synt_Fo_a_6"/>
    <property type="match status" value="1"/>
</dbReference>
<dbReference type="PRINTS" id="PR00123">
    <property type="entry name" value="ATPASEA"/>
</dbReference>
<dbReference type="InterPro" id="IPR045083">
    <property type="entry name" value="ATP_synth_F0_asu_bact/mt"/>
</dbReference>
<keyword evidence="7 11" id="KW-1133">Transmembrane helix</keyword>
<comment type="subcellular location">
    <subcellularLocation>
        <location evidence="11 12">Cell membrane</location>
        <topology evidence="11 12">Multi-pass membrane protein</topology>
    </subcellularLocation>
    <subcellularLocation>
        <location evidence="1">Membrane</location>
        <topology evidence="1">Multi-pass membrane protein</topology>
    </subcellularLocation>
</comment>
<gene>
    <name evidence="11" type="primary">atpB</name>
    <name evidence="13" type="ORF">RM50_13325</name>
</gene>